<dbReference type="SUPFAM" id="SSF81383">
    <property type="entry name" value="F-box domain"/>
    <property type="match status" value="1"/>
</dbReference>
<dbReference type="RefSeq" id="XP_030988232.1">
    <property type="nucleotide sequence ID" value="XM_031122530.1"/>
</dbReference>
<gene>
    <name evidence="2" type="ORF">PgNI_02464</name>
</gene>
<name>A0A6P8BMI5_PYRGI</name>
<accession>A0A6P8BMI5</accession>
<dbReference type="AlphaFoldDB" id="A0A6P8BMI5"/>
<reference evidence="2" key="2">
    <citation type="submission" date="2019-10" db="EMBL/GenBank/DDBJ databases">
        <authorList>
            <consortium name="NCBI Genome Project"/>
        </authorList>
    </citation>
    <scope>NUCLEOTIDE SEQUENCE</scope>
    <source>
        <strain evidence="2">NI907</strain>
    </source>
</reference>
<dbReference type="GeneID" id="41957442"/>
<dbReference type="Proteomes" id="UP000515153">
    <property type="component" value="Unplaced"/>
</dbReference>
<proteinExistence type="predicted"/>
<sequence>MAQSSKALVLYQGDPRDNLAKYISDVQEGHDVYAAQLSSAGQLPALMALPVELFMQIYDLLTVESQAMLAVTCKSLYRSMFPHVAIKQVKHRGGMLRCIERQTPQQYYCPVCVKLHSWHLEDDGKPTFPIRDDMTSSCGVTKWLFPSDPGPYAETTHETTDYEVDYRTARLAVRAVTLGPSFGPPLATLEKRASWQPCQVMANEHGHLLDGVAVEYHYEPRVIDGILHVRATYVVSDKSGSPDLWNLWMEKPDLGPWICPGRRVFGEFEGQAGRCRCFEDALGEDTDLESCSEFGWSAEEEVRCSCAKTLAEVCALEIKTMARCECVTWASQYCGSEWEITKKASPAGAGGWELSWQVWRRFDVLAECGLHEWFRDPYFDELDDGRWMCPYYGLKTGARRAWLLAEAAERGDDEEAVKGQLDEDEERMNEDDLSEYDEAKWLQVMWEETGEWFEGAPRSVWGREPEWDYWN</sequence>
<reference evidence="2" key="1">
    <citation type="journal article" date="2019" name="Mol. Biol. Evol.">
        <title>Blast fungal genomes show frequent chromosomal changes, gene gains and losses, and effector gene turnover.</title>
        <authorList>
            <person name="Gomez Luciano L.B."/>
            <person name="Jason Tsai I."/>
            <person name="Chuma I."/>
            <person name="Tosa Y."/>
            <person name="Chen Y.H."/>
            <person name="Li J.Y."/>
            <person name="Li M.Y."/>
            <person name="Jade Lu M.Y."/>
            <person name="Nakayashiki H."/>
            <person name="Li W.H."/>
        </authorList>
    </citation>
    <scope>NUCLEOTIDE SEQUENCE</scope>
    <source>
        <strain evidence="2">NI907</strain>
    </source>
</reference>
<keyword evidence="1" id="KW-1185">Reference proteome</keyword>
<dbReference type="InterPro" id="IPR036047">
    <property type="entry name" value="F-box-like_dom_sf"/>
</dbReference>
<organism evidence="1 2">
    <name type="scientific">Pyricularia grisea</name>
    <name type="common">Crabgrass-specific blast fungus</name>
    <name type="synonym">Magnaporthe grisea</name>
    <dbReference type="NCBI Taxonomy" id="148305"/>
    <lineage>
        <taxon>Eukaryota</taxon>
        <taxon>Fungi</taxon>
        <taxon>Dikarya</taxon>
        <taxon>Ascomycota</taxon>
        <taxon>Pezizomycotina</taxon>
        <taxon>Sordariomycetes</taxon>
        <taxon>Sordariomycetidae</taxon>
        <taxon>Magnaporthales</taxon>
        <taxon>Pyriculariaceae</taxon>
        <taxon>Pyricularia</taxon>
    </lineage>
</organism>
<evidence type="ECO:0000313" key="2">
    <source>
        <dbReference type="RefSeq" id="XP_030988232.1"/>
    </source>
</evidence>
<evidence type="ECO:0000313" key="1">
    <source>
        <dbReference type="Proteomes" id="UP000515153"/>
    </source>
</evidence>
<evidence type="ECO:0008006" key="3">
    <source>
        <dbReference type="Google" id="ProtNLM"/>
    </source>
</evidence>
<reference evidence="2" key="3">
    <citation type="submission" date="2025-08" db="UniProtKB">
        <authorList>
            <consortium name="RefSeq"/>
        </authorList>
    </citation>
    <scope>IDENTIFICATION</scope>
    <source>
        <strain evidence="2">NI907</strain>
    </source>
</reference>
<dbReference type="KEGG" id="pgri:PgNI_02464"/>
<protein>
    <recommendedName>
        <fullName evidence="3">F-box domain-containing protein</fullName>
    </recommendedName>
</protein>